<gene>
    <name evidence="1" type="ORF">DQ384_39770</name>
</gene>
<dbReference type="EMBL" id="QOIL01000042">
    <property type="protein sequence ID" value="RCG17416.1"/>
    <property type="molecule type" value="Genomic_DNA"/>
</dbReference>
<comment type="caution">
    <text evidence="1">The sequence shown here is derived from an EMBL/GenBank/DDBJ whole genome shotgun (WGS) entry which is preliminary data.</text>
</comment>
<reference evidence="1 2" key="1">
    <citation type="submission" date="2018-06" db="EMBL/GenBank/DDBJ databases">
        <title>Sphaerisporangium craniellae sp. nov., isolated from a marine sponge in the South China Sea.</title>
        <authorList>
            <person name="Li L."/>
        </authorList>
    </citation>
    <scope>NUCLEOTIDE SEQUENCE [LARGE SCALE GENOMIC DNA]</scope>
    <source>
        <strain evidence="1 2">CCTCC AA 208026</strain>
    </source>
</reference>
<sequence length="97" mass="10701">MSGREPGRHRVGGPQVRVEPRKWDAAKRAAAALVDQMEPGWFVFYGVGSRRFVAIAIWRAPQPLRVEAGSVEELRELMREAELGAMAGLGGSWAWVA</sequence>
<evidence type="ECO:0000313" key="2">
    <source>
        <dbReference type="Proteomes" id="UP000253094"/>
    </source>
</evidence>
<dbReference type="Proteomes" id="UP000253094">
    <property type="component" value="Unassembled WGS sequence"/>
</dbReference>
<name>A0A367EH33_9ACTN</name>
<evidence type="ECO:0000313" key="1">
    <source>
        <dbReference type="EMBL" id="RCG17416.1"/>
    </source>
</evidence>
<keyword evidence="2" id="KW-1185">Reference proteome</keyword>
<dbReference type="AlphaFoldDB" id="A0A367EH33"/>
<dbReference type="RefSeq" id="WP_114034067.1">
    <property type="nucleotide sequence ID" value="NZ_QOIL01000042.1"/>
</dbReference>
<organism evidence="1 2">
    <name type="scientific">Sphaerisporangium album</name>
    <dbReference type="NCBI Taxonomy" id="509200"/>
    <lineage>
        <taxon>Bacteria</taxon>
        <taxon>Bacillati</taxon>
        <taxon>Actinomycetota</taxon>
        <taxon>Actinomycetes</taxon>
        <taxon>Streptosporangiales</taxon>
        <taxon>Streptosporangiaceae</taxon>
        <taxon>Sphaerisporangium</taxon>
    </lineage>
</organism>
<protein>
    <submittedName>
        <fullName evidence="1">Uncharacterized protein</fullName>
    </submittedName>
</protein>
<accession>A0A367EH33</accession>
<proteinExistence type="predicted"/>